<evidence type="ECO:0000256" key="2">
    <source>
        <dbReference type="ARBA" id="ARBA00022679"/>
    </source>
</evidence>
<protein>
    <recommendedName>
        <fullName evidence="5">Uridine kinase</fullName>
        <ecNumber evidence="5">2.7.1.48</ecNumber>
    </recommendedName>
</protein>
<reference evidence="7" key="1">
    <citation type="submission" date="2022-11" db="EMBL/GenBank/DDBJ databases">
        <title>Temperate bacteriophages infecting mucin-degrading bacterium Ruminococcus gnavus from the human gut.</title>
        <authorList>
            <person name="Buttimer C."/>
        </authorList>
    </citation>
    <scope>NUCLEOTIDE SEQUENCE</scope>
    <source>
        <strain evidence="7">CCUG 49994</strain>
        <strain evidence="8">CCUG 52279</strain>
    </source>
</reference>
<evidence type="ECO:0000313" key="9">
    <source>
        <dbReference type="EMBL" id="MCZ7695021.1"/>
    </source>
</evidence>
<dbReference type="EMBL" id="JAPZED010000018">
    <property type="protein sequence ID" value="MCZ7695021.1"/>
    <property type="molecule type" value="Genomic_DNA"/>
</dbReference>
<dbReference type="InterPro" id="IPR027417">
    <property type="entry name" value="P-loop_NTPase"/>
</dbReference>
<dbReference type="Gene3D" id="3.40.50.300">
    <property type="entry name" value="P-loop containing nucleotide triphosphate hydrolases"/>
    <property type="match status" value="1"/>
</dbReference>
<sequence length="217" mass="25204">MVKRKTDTWRENMKTIIIGIAGGTGSGKSTFTRKLKKEFKEDVAVLYHDNYYRDQSDIPLEERRKTNYDHPDAMETELLIRQLMDLKAGKAVDCPVYDYTQHTRSDQVVRVEPKKVILLEGILVLADERLRDLLDIKVYVEADADERILRRIIRDVKERGRDMEGVVEQYLTTVKPMHYLYVEPTRCMADIVINSGKNPVAFTLVKNTIQKILDEAE</sequence>
<dbReference type="Proteomes" id="UP001079535">
    <property type="component" value="Unassembled WGS sequence"/>
</dbReference>
<comment type="similarity">
    <text evidence="5">Belongs to the uridine kinase family.</text>
</comment>
<keyword evidence="2 5" id="KW-0808">Transferase</keyword>
<evidence type="ECO:0000256" key="3">
    <source>
        <dbReference type="ARBA" id="ARBA00022741"/>
    </source>
</evidence>
<dbReference type="Proteomes" id="UP001076974">
    <property type="component" value="Unassembled WGS sequence"/>
</dbReference>
<evidence type="ECO:0000256" key="5">
    <source>
        <dbReference type="RuleBase" id="RU003825"/>
    </source>
</evidence>
<proteinExistence type="inferred from homology"/>
<accession>A0A9Q4F2Z9</accession>
<dbReference type="GO" id="GO:0004849">
    <property type="term" value="F:uridine kinase activity"/>
    <property type="evidence" value="ECO:0007669"/>
    <property type="project" value="UniProtKB-EC"/>
</dbReference>
<dbReference type="AlphaFoldDB" id="A0A9Q4F2Z9"/>
<dbReference type="PANTHER" id="PTHR10285">
    <property type="entry name" value="URIDINE KINASE"/>
    <property type="match status" value="1"/>
</dbReference>
<evidence type="ECO:0000256" key="4">
    <source>
        <dbReference type="ARBA" id="ARBA00022777"/>
    </source>
</evidence>
<dbReference type="InterPro" id="IPR000764">
    <property type="entry name" value="Uridine_kinase-like"/>
</dbReference>
<evidence type="ECO:0000313" key="8">
    <source>
        <dbReference type="EMBL" id="MCZ0690727.1"/>
    </source>
</evidence>
<comment type="catalytic activity">
    <reaction evidence="5">
        <text>uridine + ATP = UMP + ADP + H(+)</text>
        <dbReference type="Rhea" id="RHEA:16825"/>
        <dbReference type="ChEBI" id="CHEBI:15378"/>
        <dbReference type="ChEBI" id="CHEBI:16704"/>
        <dbReference type="ChEBI" id="CHEBI:30616"/>
        <dbReference type="ChEBI" id="CHEBI:57865"/>
        <dbReference type="ChEBI" id="CHEBI:456216"/>
        <dbReference type="EC" id="2.7.1.48"/>
    </reaction>
</comment>
<comment type="caution">
    <text evidence="7">The sequence shown here is derived from an EMBL/GenBank/DDBJ whole genome shotgun (WGS) entry which is preliminary data.</text>
</comment>
<feature type="domain" description="Phosphoribulokinase/uridine kinase" evidence="6">
    <location>
        <begin position="17"/>
        <end position="196"/>
    </location>
</feature>
<gene>
    <name evidence="7" type="primary">udk</name>
    <name evidence="9" type="ORF">O8D18_13430</name>
    <name evidence="8" type="ORF">OZZ16_12555</name>
    <name evidence="7" type="ORF">OZZ17_15205</name>
</gene>
<evidence type="ECO:0000256" key="1">
    <source>
        <dbReference type="ARBA" id="ARBA00004690"/>
    </source>
</evidence>
<dbReference type="SUPFAM" id="SSF52540">
    <property type="entry name" value="P-loop containing nucleoside triphosphate hydrolases"/>
    <property type="match status" value="1"/>
</dbReference>
<name>A0A9Q4F2Z9_MEDGN</name>
<evidence type="ECO:0000259" key="6">
    <source>
        <dbReference type="Pfam" id="PF00485"/>
    </source>
</evidence>
<dbReference type="GO" id="GO:0005524">
    <property type="term" value="F:ATP binding"/>
    <property type="evidence" value="ECO:0007669"/>
    <property type="project" value="UniProtKB-KW"/>
</dbReference>
<dbReference type="Pfam" id="PF00485">
    <property type="entry name" value="PRK"/>
    <property type="match status" value="1"/>
</dbReference>
<comment type="pathway">
    <text evidence="5">Pyrimidine metabolism; CTP biosynthesis via salvage pathway; CTP from cytidine: step 1/3.</text>
</comment>
<keyword evidence="4 5" id="KW-0418">Kinase</keyword>
<organism evidence="7 10">
    <name type="scientific">Mediterraneibacter gnavus</name>
    <name type="common">Ruminococcus gnavus</name>
    <dbReference type="NCBI Taxonomy" id="33038"/>
    <lineage>
        <taxon>Bacteria</taxon>
        <taxon>Bacillati</taxon>
        <taxon>Bacillota</taxon>
        <taxon>Clostridia</taxon>
        <taxon>Lachnospirales</taxon>
        <taxon>Lachnospiraceae</taxon>
        <taxon>Mediterraneibacter</taxon>
    </lineage>
</organism>
<dbReference type="NCBIfam" id="TIGR00235">
    <property type="entry name" value="udk"/>
    <property type="match status" value="1"/>
</dbReference>
<dbReference type="EMBL" id="JAPRAY010000024">
    <property type="protein sequence ID" value="MCZ0668864.1"/>
    <property type="molecule type" value="Genomic_DNA"/>
</dbReference>
<keyword evidence="3 5" id="KW-0547">Nucleotide-binding</keyword>
<evidence type="ECO:0000313" key="7">
    <source>
        <dbReference type="EMBL" id="MCZ0668864.1"/>
    </source>
</evidence>
<reference evidence="9" key="2">
    <citation type="submission" date="2022-12" db="EMBL/GenBank/DDBJ databases">
        <title>Genome of R. gnavus strain RSHDN_123.</title>
        <authorList>
            <person name="Abdugheni R."/>
        </authorList>
    </citation>
    <scope>NUCLEOTIDE SEQUENCE</scope>
    <source>
        <strain evidence="9">RSHDN_123</strain>
    </source>
</reference>
<evidence type="ECO:0000313" key="10">
    <source>
        <dbReference type="Proteomes" id="UP001079535"/>
    </source>
</evidence>
<keyword evidence="5" id="KW-0963">Cytoplasm</keyword>
<dbReference type="Proteomes" id="UP001148455">
    <property type="component" value="Unassembled WGS sequence"/>
</dbReference>
<dbReference type="GO" id="GO:0005737">
    <property type="term" value="C:cytoplasm"/>
    <property type="evidence" value="ECO:0007669"/>
    <property type="project" value="UniProtKB-SubCell"/>
</dbReference>
<keyword evidence="5" id="KW-0067">ATP-binding</keyword>
<dbReference type="EMBL" id="JAPRBD010000019">
    <property type="protein sequence ID" value="MCZ0690727.1"/>
    <property type="molecule type" value="Genomic_DNA"/>
</dbReference>
<dbReference type="NCBIfam" id="NF004018">
    <property type="entry name" value="PRK05480.1"/>
    <property type="match status" value="1"/>
</dbReference>
<comment type="subcellular location">
    <subcellularLocation>
        <location evidence="5">Cytoplasm</location>
    </subcellularLocation>
</comment>
<dbReference type="InterPro" id="IPR006083">
    <property type="entry name" value="PRK/URK"/>
</dbReference>
<dbReference type="EC" id="2.7.1.48" evidence="5"/>
<dbReference type="PRINTS" id="PR00988">
    <property type="entry name" value="URIDINKINASE"/>
</dbReference>
<comment type="catalytic activity">
    <reaction evidence="5">
        <text>cytidine + ATP = CMP + ADP + H(+)</text>
        <dbReference type="Rhea" id="RHEA:24674"/>
        <dbReference type="ChEBI" id="CHEBI:15378"/>
        <dbReference type="ChEBI" id="CHEBI:17562"/>
        <dbReference type="ChEBI" id="CHEBI:30616"/>
        <dbReference type="ChEBI" id="CHEBI:60377"/>
        <dbReference type="ChEBI" id="CHEBI:456216"/>
        <dbReference type="EC" id="2.7.1.48"/>
    </reaction>
</comment>
<dbReference type="CDD" id="cd02023">
    <property type="entry name" value="UMPK"/>
    <property type="match status" value="1"/>
</dbReference>
<comment type="pathway">
    <text evidence="1 5">Pyrimidine metabolism; UMP biosynthesis via salvage pathway; UMP from uridine: step 1/1.</text>
</comment>